<comment type="caution">
    <text evidence="1">The sequence shown here is derived from an EMBL/GenBank/DDBJ whole genome shotgun (WGS) entry which is preliminary data.</text>
</comment>
<dbReference type="Gene3D" id="3.30.1330.60">
    <property type="entry name" value="OmpA-like domain"/>
    <property type="match status" value="1"/>
</dbReference>
<dbReference type="Proteomes" id="UP000757103">
    <property type="component" value="Unassembled WGS sequence"/>
</dbReference>
<gene>
    <name evidence="1" type="ORF">K8U91_00465</name>
</gene>
<dbReference type="AlphaFoldDB" id="A0A921STI1"/>
<name>A0A921STI1_9BACT</name>
<reference evidence="1" key="1">
    <citation type="journal article" date="2021" name="PeerJ">
        <title>Extensive microbial diversity within the chicken gut microbiome revealed by metagenomics and culture.</title>
        <authorList>
            <person name="Gilroy R."/>
            <person name="Ravi A."/>
            <person name="Getino M."/>
            <person name="Pursley I."/>
            <person name="Horton D.L."/>
            <person name="Alikhan N.F."/>
            <person name="Baker D."/>
            <person name="Gharbi K."/>
            <person name="Hall N."/>
            <person name="Watson M."/>
            <person name="Adriaenssens E.M."/>
            <person name="Foster-Nyarko E."/>
            <person name="Jarju S."/>
            <person name="Secka A."/>
            <person name="Antonio M."/>
            <person name="Oren A."/>
            <person name="Chaudhuri R.R."/>
            <person name="La Ragione R."/>
            <person name="Hildebrand F."/>
            <person name="Pallen M.J."/>
        </authorList>
    </citation>
    <scope>NUCLEOTIDE SEQUENCE</scope>
    <source>
        <strain evidence="1">CHK121-7720</strain>
    </source>
</reference>
<dbReference type="RefSeq" id="WP_273305056.1">
    <property type="nucleotide sequence ID" value="NZ_CALUJX010000006.1"/>
</dbReference>
<organism evidence="1 2">
    <name type="scientific">Barnesiella viscericola</name>
    <dbReference type="NCBI Taxonomy" id="397865"/>
    <lineage>
        <taxon>Bacteria</taxon>
        <taxon>Pseudomonadati</taxon>
        <taxon>Bacteroidota</taxon>
        <taxon>Bacteroidia</taxon>
        <taxon>Bacteroidales</taxon>
        <taxon>Barnesiellaceae</taxon>
        <taxon>Barnesiella</taxon>
    </lineage>
</organism>
<dbReference type="InterPro" id="IPR036737">
    <property type="entry name" value="OmpA-like_sf"/>
</dbReference>
<reference evidence="1" key="2">
    <citation type="submission" date="2021-09" db="EMBL/GenBank/DDBJ databases">
        <authorList>
            <person name="Gilroy R."/>
        </authorList>
    </citation>
    <scope>NUCLEOTIDE SEQUENCE</scope>
    <source>
        <strain evidence="1">CHK121-7720</strain>
    </source>
</reference>
<dbReference type="EMBL" id="DYUD01000003">
    <property type="protein sequence ID" value="HJG87935.1"/>
    <property type="molecule type" value="Genomic_DNA"/>
</dbReference>
<evidence type="ECO:0000313" key="2">
    <source>
        <dbReference type="Proteomes" id="UP000757103"/>
    </source>
</evidence>
<dbReference type="InterPro" id="IPR021958">
    <property type="entry name" value="DUF3575"/>
</dbReference>
<sequence>MDSVYYSHNTSIIPVVFRVNKYDLQPNSQLDTIVQELRSLQGDTTVRIARVWIGGSASPEGPLGWNYRLGEYRSQALARYLSQQVGFRQEQMEVVNLGEDWYSFELALKHGAPIPHREEVLAILQREPDAAQRKQQIIALDGGYTWHRIIRDLFPPFRNARLAIVCHEQPRVISVAPARLSLYRCAKPESRPMLPSVLLHRDEEKRSWHLAVKSNLLVLAATVANAGVEVELWSHGTLDIPVFYSPYDLTPTRKLRVLASQPELRWWPGSVMQGHFVGLHTHVVGFNVALNDKGRYQDPNHALWGMGVSYGYALSWGKSKQWGVEFTLGVGFAEYDYDVYRNRPDGPLFKSGSDWYWGITRAGISLSYKWAFPRKR</sequence>
<proteinExistence type="predicted"/>
<evidence type="ECO:0000313" key="1">
    <source>
        <dbReference type="EMBL" id="HJG87935.1"/>
    </source>
</evidence>
<protein>
    <submittedName>
        <fullName evidence="1">DUF3575 domain-containing protein</fullName>
    </submittedName>
</protein>
<accession>A0A921STI1</accession>
<dbReference type="SUPFAM" id="SSF103088">
    <property type="entry name" value="OmpA-like"/>
    <property type="match status" value="1"/>
</dbReference>
<dbReference type="Pfam" id="PF12099">
    <property type="entry name" value="DUF3575"/>
    <property type="match status" value="1"/>
</dbReference>